<dbReference type="NCBIfam" id="TIGR00756">
    <property type="entry name" value="PPR"/>
    <property type="match status" value="4"/>
</dbReference>
<sequence>MVFARLLRSSSHRLLFAPFRPFCSSVSTPSPPPVIQGTVKSAINSLYKEQNLDLFLSRFHQYSSSSSLFRSKPSIYQVAVLRLAEAGRFDDVTSIVETLRLHTSSTDVQSSAFLISLFGKAGMASDAQEMFRKFPPSVRSFNALLTALGDDSDAVVEALKTVPLEFPIIVPDVVSYSIVIRALCRKGELDAALVQLNLMEEKGVIPNVVTFNTILDAFYKKDLPDYAEKIWGMMENRDCTPNVRSFNSKLRWLVNHQKTSDAAKVFEEMENKGLLPDGYSITALIVGYCKDGKLNEAKKLFGLMRRRSGERNPWMYEALVPKLCEAGEIDMAFCLCNESMKNKCYVSVEVLQNLVNELVKVSRSGDAKKLVDNACATHYSMDALNMPNECLTGSIDLPQKQVKSDEVDADEAQNPSSTSAYAKIGIFVKSFDKPNYLGAFGVPLSKNRIKLPSTRSLITVLRSPHVHKKSREQYEIKVRREYIEIKCQPHELHKKYFWLMRSRIIGGQFELRFSYKTRLDMSRLQIPT</sequence>
<evidence type="ECO:0000256" key="3">
    <source>
        <dbReference type="ARBA" id="ARBA00022737"/>
    </source>
</evidence>
<evidence type="ECO:0000256" key="1">
    <source>
        <dbReference type="ARBA" id="ARBA00007102"/>
    </source>
</evidence>
<feature type="repeat" description="PPR" evidence="6">
    <location>
        <begin position="172"/>
        <end position="206"/>
    </location>
</feature>
<accession>A0A0K9NW50</accession>
<dbReference type="Pfam" id="PF00338">
    <property type="entry name" value="Ribosomal_S10"/>
    <property type="match status" value="1"/>
</dbReference>
<proteinExistence type="inferred from homology"/>
<organism evidence="8 9">
    <name type="scientific">Zostera marina</name>
    <name type="common">Eelgrass</name>
    <dbReference type="NCBI Taxonomy" id="29655"/>
    <lineage>
        <taxon>Eukaryota</taxon>
        <taxon>Viridiplantae</taxon>
        <taxon>Streptophyta</taxon>
        <taxon>Embryophyta</taxon>
        <taxon>Tracheophyta</taxon>
        <taxon>Spermatophyta</taxon>
        <taxon>Magnoliopsida</taxon>
        <taxon>Liliopsida</taxon>
        <taxon>Zosteraceae</taxon>
        <taxon>Zostera</taxon>
    </lineage>
</organism>
<dbReference type="GO" id="GO:1990904">
    <property type="term" value="C:ribonucleoprotein complex"/>
    <property type="evidence" value="ECO:0007669"/>
    <property type="project" value="UniProtKB-KW"/>
</dbReference>
<keyword evidence="4" id="KW-0689">Ribosomal protein</keyword>
<dbReference type="Proteomes" id="UP000036987">
    <property type="component" value="Unassembled WGS sequence"/>
</dbReference>
<dbReference type="SMART" id="SM01403">
    <property type="entry name" value="Ribosomal_S10"/>
    <property type="match status" value="1"/>
</dbReference>
<evidence type="ECO:0000256" key="2">
    <source>
        <dbReference type="ARBA" id="ARBA00007626"/>
    </source>
</evidence>
<dbReference type="InterPro" id="IPR001848">
    <property type="entry name" value="Ribosomal_uS10"/>
</dbReference>
<dbReference type="SUPFAM" id="SSF54999">
    <property type="entry name" value="Ribosomal protein S10"/>
    <property type="match status" value="1"/>
</dbReference>
<evidence type="ECO:0000313" key="8">
    <source>
        <dbReference type="EMBL" id="KMZ60272.1"/>
    </source>
</evidence>
<dbReference type="Gene3D" id="1.25.40.10">
    <property type="entry name" value="Tetratricopeptide repeat domain"/>
    <property type="match status" value="2"/>
</dbReference>
<reference evidence="9" key="1">
    <citation type="journal article" date="2016" name="Nature">
        <title>The genome of the seagrass Zostera marina reveals angiosperm adaptation to the sea.</title>
        <authorList>
            <person name="Olsen J.L."/>
            <person name="Rouze P."/>
            <person name="Verhelst B."/>
            <person name="Lin Y.-C."/>
            <person name="Bayer T."/>
            <person name="Collen J."/>
            <person name="Dattolo E."/>
            <person name="De Paoli E."/>
            <person name="Dittami S."/>
            <person name="Maumus F."/>
            <person name="Michel G."/>
            <person name="Kersting A."/>
            <person name="Lauritano C."/>
            <person name="Lohaus R."/>
            <person name="Toepel M."/>
            <person name="Tonon T."/>
            <person name="Vanneste K."/>
            <person name="Amirebrahimi M."/>
            <person name="Brakel J."/>
            <person name="Bostroem C."/>
            <person name="Chovatia M."/>
            <person name="Grimwood J."/>
            <person name="Jenkins J.W."/>
            <person name="Jueterbock A."/>
            <person name="Mraz A."/>
            <person name="Stam W.T."/>
            <person name="Tice H."/>
            <person name="Bornberg-Bauer E."/>
            <person name="Green P.J."/>
            <person name="Pearson G.A."/>
            <person name="Procaccini G."/>
            <person name="Duarte C.M."/>
            <person name="Schmutz J."/>
            <person name="Reusch T.B.H."/>
            <person name="Van de Peer Y."/>
        </authorList>
    </citation>
    <scope>NUCLEOTIDE SEQUENCE [LARGE SCALE GENOMIC DNA]</scope>
    <source>
        <strain evidence="9">cv. Finnish</strain>
    </source>
</reference>
<dbReference type="OMA" id="IRIMLLY"/>
<protein>
    <submittedName>
        <fullName evidence="8">Putative Pentatricopeptide repeat-containing protein</fullName>
    </submittedName>
</protein>
<dbReference type="InterPro" id="IPR002885">
    <property type="entry name" value="PPR_rpt"/>
</dbReference>
<dbReference type="GO" id="GO:0005840">
    <property type="term" value="C:ribosome"/>
    <property type="evidence" value="ECO:0007669"/>
    <property type="project" value="UniProtKB-KW"/>
</dbReference>
<evidence type="ECO:0000256" key="4">
    <source>
        <dbReference type="ARBA" id="ARBA00022980"/>
    </source>
</evidence>
<keyword evidence="9" id="KW-1185">Reference proteome</keyword>
<keyword evidence="3" id="KW-0677">Repeat</keyword>
<feature type="repeat" description="PPR" evidence="6">
    <location>
        <begin position="277"/>
        <end position="311"/>
    </location>
</feature>
<dbReference type="AlphaFoldDB" id="A0A0K9NW50"/>
<dbReference type="InterPro" id="IPR027486">
    <property type="entry name" value="Ribosomal_uS10_dom"/>
</dbReference>
<dbReference type="InterPro" id="IPR011990">
    <property type="entry name" value="TPR-like_helical_dom_sf"/>
</dbReference>
<dbReference type="Pfam" id="PF13041">
    <property type="entry name" value="PPR_2"/>
    <property type="match status" value="2"/>
</dbReference>
<name>A0A0K9NW50_ZOSMR</name>
<keyword evidence="5" id="KW-0687">Ribonucleoprotein</keyword>
<evidence type="ECO:0000256" key="6">
    <source>
        <dbReference type="PROSITE-ProRule" id="PRU00708"/>
    </source>
</evidence>
<dbReference type="EMBL" id="LFYR01001623">
    <property type="protein sequence ID" value="KMZ60272.1"/>
    <property type="molecule type" value="Genomic_DNA"/>
</dbReference>
<evidence type="ECO:0000313" key="9">
    <source>
        <dbReference type="Proteomes" id="UP000036987"/>
    </source>
</evidence>
<evidence type="ECO:0000256" key="5">
    <source>
        <dbReference type="ARBA" id="ARBA00023274"/>
    </source>
</evidence>
<comment type="similarity">
    <text evidence="1">Belongs to the universal ribosomal protein uS10 family.</text>
</comment>
<dbReference type="Gene3D" id="3.30.70.600">
    <property type="entry name" value="Ribosomal protein S10 domain"/>
    <property type="match status" value="1"/>
</dbReference>
<feature type="repeat" description="PPR" evidence="6">
    <location>
        <begin position="207"/>
        <end position="241"/>
    </location>
</feature>
<dbReference type="OrthoDB" id="366214at2759"/>
<dbReference type="PRINTS" id="PR00971">
    <property type="entry name" value="RIBOSOMALS10"/>
</dbReference>
<evidence type="ECO:0000259" key="7">
    <source>
        <dbReference type="SMART" id="SM01403"/>
    </source>
</evidence>
<dbReference type="InterPro" id="IPR036838">
    <property type="entry name" value="Ribosomal_uS10_dom_sf"/>
</dbReference>
<comment type="similarity">
    <text evidence="2">Belongs to the PPR family. P subfamily.</text>
</comment>
<gene>
    <name evidence="8" type="ORF">ZOSMA_5G01380</name>
</gene>
<dbReference type="GO" id="GO:0003735">
    <property type="term" value="F:structural constituent of ribosome"/>
    <property type="evidence" value="ECO:0007669"/>
    <property type="project" value="InterPro"/>
</dbReference>
<dbReference type="Pfam" id="PF01535">
    <property type="entry name" value="PPR"/>
    <property type="match status" value="1"/>
</dbReference>
<comment type="caution">
    <text evidence="8">The sequence shown here is derived from an EMBL/GenBank/DDBJ whole genome shotgun (WGS) entry which is preliminary data.</text>
</comment>
<dbReference type="PANTHER" id="PTHR47941">
    <property type="entry name" value="PENTATRICOPEPTIDE REPEAT-CONTAINING PROTEIN 3, MITOCHONDRIAL"/>
    <property type="match status" value="1"/>
</dbReference>
<feature type="repeat" description="PPR" evidence="6">
    <location>
        <begin position="242"/>
        <end position="276"/>
    </location>
</feature>
<feature type="domain" description="Small ribosomal subunit protein uS10" evidence="7">
    <location>
        <begin position="425"/>
        <end position="512"/>
    </location>
</feature>
<dbReference type="PROSITE" id="PS51375">
    <property type="entry name" value="PPR"/>
    <property type="match status" value="4"/>
</dbReference>
<dbReference type="GO" id="GO:0006412">
    <property type="term" value="P:translation"/>
    <property type="evidence" value="ECO:0007669"/>
    <property type="project" value="InterPro"/>
</dbReference>